<reference evidence="1" key="2">
    <citation type="journal article" date="2021" name="PeerJ">
        <title>Extensive microbial diversity within the chicken gut microbiome revealed by metagenomics and culture.</title>
        <authorList>
            <person name="Gilroy R."/>
            <person name="Ravi A."/>
            <person name="Getino M."/>
            <person name="Pursley I."/>
            <person name="Horton D.L."/>
            <person name="Alikhan N.F."/>
            <person name="Baker D."/>
            <person name="Gharbi K."/>
            <person name="Hall N."/>
            <person name="Watson M."/>
            <person name="Adriaenssens E.M."/>
            <person name="Foster-Nyarko E."/>
            <person name="Jarju S."/>
            <person name="Secka A."/>
            <person name="Antonio M."/>
            <person name="Oren A."/>
            <person name="Chaudhuri R.R."/>
            <person name="La Ragione R."/>
            <person name="Hildebrand F."/>
            <person name="Pallen M.J."/>
        </authorList>
    </citation>
    <scope>NUCLEOTIDE SEQUENCE</scope>
    <source>
        <strain evidence="1">21143</strain>
    </source>
</reference>
<protein>
    <submittedName>
        <fullName evidence="1">Winged helix-turn-helix domain-containing protein</fullName>
    </submittedName>
</protein>
<organism evidence="1 2">
    <name type="scientific">Candidatus Caccoplasma intestinavium</name>
    <dbReference type="NCBI Taxonomy" id="2840716"/>
    <lineage>
        <taxon>Bacteria</taxon>
        <taxon>Pseudomonadati</taxon>
        <taxon>Bacteroidota</taxon>
        <taxon>Bacteroidia</taxon>
        <taxon>Bacteroidales</taxon>
        <taxon>Bacteroidaceae</taxon>
        <taxon>Bacteroidaceae incertae sedis</taxon>
        <taxon>Candidatus Caccoplasma</taxon>
    </lineage>
</organism>
<accession>A0A9D1KDF8</accession>
<proteinExistence type="predicted"/>
<gene>
    <name evidence="1" type="ORF">IAD06_06185</name>
</gene>
<dbReference type="InterPro" id="IPR019707">
    <property type="entry name" value="DUF2582"/>
</dbReference>
<dbReference type="Proteomes" id="UP000886722">
    <property type="component" value="Unassembled WGS sequence"/>
</dbReference>
<dbReference type="AlphaFoldDB" id="A0A9D1KDF8"/>
<dbReference type="Gene3D" id="1.10.10.10">
    <property type="entry name" value="Winged helix-like DNA-binding domain superfamily/Winged helix DNA-binding domain"/>
    <property type="match status" value="1"/>
</dbReference>
<dbReference type="EMBL" id="DVKT01000047">
    <property type="protein sequence ID" value="HIT39609.1"/>
    <property type="molecule type" value="Genomic_DNA"/>
</dbReference>
<dbReference type="InterPro" id="IPR036388">
    <property type="entry name" value="WH-like_DNA-bd_sf"/>
</dbReference>
<dbReference type="Pfam" id="PF10771">
    <property type="entry name" value="DUF2582"/>
    <property type="match status" value="1"/>
</dbReference>
<reference evidence="1" key="1">
    <citation type="submission" date="2020-10" db="EMBL/GenBank/DDBJ databases">
        <authorList>
            <person name="Gilroy R."/>
        </authorList>
    </citation>
    <scope>NUCLEOTIDE SEQUENCE</scope>
    <source>
        <strain evidence="1">21143</strain>
    </source>
</reference>
<comment type="caution">
    <text evidence="1">The sequence shown here is derived from an EMBL/GenBank/DDBJ whole genome shotgun (WGS) entry which is preliminary data.</text>
</comment>
<sequence length="74" mass="8529">MKTLDIAVNASRVWHILEGTYSITTNQVKKLLSLSDKDFFAAIGWLACEHHIYCDEQDGEWYVSNKQPLGFFSF</sequence>
<evidence type="ECO:0000313" key="2">
    <source>
        <dbReference type="Proteomes" id="UP000886722"/>
    </source>
</evidence>
<name>A0A9D1KDF8_9BACT</name>
<evidence type="ECO:0000313" key="1">
    <source>
        <dbReference type="EMBL" id="HIT39609.1"/>
    </source>
</evidence>